<evidence type="ECO:0000256" key="4">
    <source>
        <dbReference type="RuleBase" id="RU003704"/>
    </source>
</evidence>
<dbReference type="GO" id="GO:0005829">
    <property type="term" value="C:cytosol"/>
    <property type="evidence" value="ECO:0007669"/>
    <property type="project" value="TreeGrafter"/>
</dbReference>
<dbReference type="GO" id="GO:0006796">
    <property type="term" value="P:phosphate-containing compound metabolic process"/>
    <property type="evidence" value="ECO:0007669"/>
    <property type="project" value="UniProtKB-ARBA"/>
</dbReference>
<dbReference type="SUPFAM" id="SSF53613">
    <property type="entry name" value="Ribokinase-like"/>
    <property type="match status" value="1"/>
</dbReference>
<evidence type="ECO:0000313" key="6">
    <source>
        <dbReference type="EMBL" id="GGC73455.1"/>
    </source>
</evidence>
<proteinExistence type="inferred from homology"/>
<keyword evidence="3 4" id="KW-0418">Kinase</keyword>
<accession>A0A916XHD7</accession>
<dbReference type="PROSITE" id="PS00584">
    <property type="entry name" value="PFKB_KINASES_2"/>
    <property type="match status" value="1"/>
</dbReference>
<dbReference type="Proteomes" id="UP000637002">
    <property type="component" value="Unassembled WGS sequence"/>
</dbReference>
<evidence type="ECO:0000256" key="1">
    <source>
        <dbReference type="ARBA" id="ARBA00010688"/>
    </source>
</evidence>
<evidence type="ECO:0000313" key="7">
    <source>
        <dbReference type="Proteomes" id="UP000637002"/>
    </source>
</evidence>
<organism evidence="6 7">
    <name type="scientific">Chelatococcus reniformis</name>
    <dbReference type="NCBI Taxonomy" id="1494448"/>
    <lineage>
        <taxon>Bacteria</taxon>
        <taxon>Pseudomonadati</taxon>
        <taxon>Pseudomonadota</taxon>
        <taxon>Alphaproteobacteria</taxon>
        <taxon>Hyphomicrobiales</taxon>
        <taxon>Chelatococcaceae</taxon>
        <taxon>Chelatococcus</taxon>
    </lineage>
</organism>
<reference evidence="6" key="2">
    <citation type="submission" date="2020-09" db="EMBL/GenBank/DDBJ databases">
        <authorList>
            <person name="Sun Q."/>
            <person name="Zhou Y."/>
        </authorList>
    </citation>
    <scope>NUCLEOTIDE SEQUENCE</scope>
    <source>
        <strain evidence="6">CGMCC 1.12919</strain>
    </source>
</reference>
<dbReference type="AlphaFoldDB" id="A0A916XHD7"/>
<dbReference type="PRINTS" id="PR00990">
    <property type="entry name" value="RIBOKINASE"/>
</dbReference>
<sequence length="318" mass="33409">MKAGRGRPFAPRPVGREGAAAGVLCVGITTLDFVYALDELPTVAEKHRARDLVIASGGVAANAAVAIARLGGHAVLASRLGDDATAVEILDALHAEDVDCGYVRGFPGARSPVSTILVDRRGERLLVSYRDDRYPADPSWLPDELPEGIDAVLGDTRWEDAAVKLFAAARRAGKPAVLDGDRAPRHPEIVDLATHVAFSEQGLREFTGTADPQAGLASLRGREGTWFAVTVGADGVFFLEDGKIAHAPAFSVDAVDTLAAGDVWHGAFALALAERQSERQAIRFASAASAIKCLTFGGHKGAPRRGQLEDFLTSAAGV</sequence>
<dbReference type="Pfam" id="PF00294">
    <property type="entry name" value="PfkB"/>
    <property type="match status" value="1"/>
</dbReference>
<gene>
    <name evidence="6" type="primary">yihV</name>
    <name evidence="6" type="ORF">GCM10010994_34810</name>
</gene>
<dbReference type="InterPro" id="IPR002139">
    <property type="entry name" value="Ribo/fructo_kinase"/>
</dbReference>
<keyword evidence="7" id="KW-1185">Reference proteome</keyword>
<dbReference type="PANTHER" id="PTHR10584">
    <property type="entry name" value="SUGAR KINASE"/>
    <property type="match status" value="1"/>
</dbReference>
<dbReference type="InterPro" id="IPR002173">
    <property type="entry name" value="Carboh/pur_kinase_PfkB_CS"/>
</dbReference>
<evidence type="ECO:0000259" key="5">
    <source>
        <dbReference type="Pfam" id="PF00294"/>
    </source>
</evidence>
<comment type="caution">
    <text evidence="6">The sequence shown here is derived from an EMBL/GenBank/DDBJ whole genome shotgun (WGS) entry which is preliminary data.</text>
</comment>
<evidence type="ECO:0000256" key="2">
    <source>
        <dbReference type="ARBA" id="ARBA00022679"/>
    </source>
</evidence>
<feature type="domain" description="Carbohydrate kinase PfkB" evidence="5">
    <location>
        <begin position="23"/>
        <end position="300"/>
    </location>
</feature>
<dbReference type="GO" id="GO:0016301">
    <property type="term" value="F:kinase activity"/>
    <property type="evidence" value="ECO:0007669"/>
    <property type="project" value="UniProtKB-KW"/>
</dbReference>
<dbReference type="RefSeq" id="WP_188610456.1">
    <property type="nucleotide sequence ID" value="NZ_BMGG01000006.1"/>
</dbReference>
<protein>
    <submittedName>
        <fullName evidence="6">Ribokinase</fullName>
    </submittedName>
</protein>
<reference evidence="6" key="1">
    <citation type="journal article" date="2014" name="Int. J. Syst. Evol. Microbiol.">
        <title>Complete genome sequence of Corynebacterium casei LMG S-19264T (=DSM 44701T), isolated from a smear-ripened cheese.</title>
        <authorList>
            <consortium name="US DOE Joint Genome Institute (JGI-PGF)"/>
            <person name="Walter F."/>
            <person name="Albersmeier A."/>
            <person name="Kalinowski J."/>
            <person name="Ruckert C."/>
        </authorList>
    </citation>
    <scope>NUCLEOTIDE SEQUENCE</scope>
    <source>
        <strain evidence="6">CGMCC 1.12919</strain>
    </source>
</reference>
<dbReference type="PANTHER" id="PTHR10584:SF157">
    <property type="entry name" value="SULFOFRUCTOSE KINASE"/>
    <property type="match status" value="1"/>
</dbReference>
<dbReference type="InterPro" id="IPR029056">
    <property type="entry name" value="Ribokinase-like"/>
</dbReference>
<comment type="similarity">
    <text evidence="1 4">Belongs to the carbohydrate kinase PfkB family.</text>
</comment>
<name>A0A916XHD7_9HYPH</name>
<dbReference type="Gene3D" id="3.40.1190.20">
    <property type="match status" value="1"/>
</dbReference>
<dbReference type="EMBL" id="BMGG01000006">
    <property type="protein sequence ID" value="GGC73455.1"/>
    <property type="molecule type" value="Genomic_DNA"/>
</dbReference>
<evidence type="ECO:0000256" key="3">
    <source>
        <dbReference type="ARBA" id="ARBA00022777"/>
    </source>
</evidence>
<keyword evidence="2 4" id="KW-0808">Transferase</keyword>
<dbReference type="InterPro" id="IPR011611">
    <property type="entry name" value="PfkB_dom"/>
</dbReference>